<keyword evidence="1" id="KW-0812">Transmembrane</keyword>
<evidence type="ECO:0000313" key="3">
    <source>
        <dbReference type="Proteomes" id="UP000008207"/>
    </source>
</evidence>
<sequence>MPGRNRAFLLTMEAGSIVGSFFGGLMLGLVPGVVLLSLLAIILMSVKVWRHT</sequence>
<accession>B8IXY6</accession>
<protein>
    <submittedName>
        <fullName evidence="2">Uncharacterized protein</fullName>
    </submittedName>
</protein>
<keyword evidence="1" id="KW-1133">Transmembrane helix</keyword>
<evidence type="ECO:0000256" key="1">
    <source>
        <dbReference type="SAM" id="Phobius"/>
    </source>
</evidence>
<name>B8IXY6_METNO</name>
<keyword evidence="1" id="KW-0472">Membrane</keyword>
<dbReference type="RefSeq" id="WP_015926833.1">
    <property type="nucleotide sequence ID" value="NC_011895.1"/>
</dbReference>
<keyword evidence="3" id="KW-1185">Reference proteome</keyword>
<dbReference type="EMBL" id="CP001353">
    <property type="protein sequence ID" value="ACL63276.1"/>
    <property type="molecule type" value="Genomic_DNA"/>
</dbReference>
<keyword evidence="2" id="KW-0614">Plasmid</keyword>
<dbReference type="AlphaFoldDB" id="B8IXY6"/>
<feature type="transmembrane region" description="Helical" evidence="1">
    <location>
        <begin position="20"/>
        <end position="46"/>
    </location>
</feature>
<reference evidence="3" key="1">
    <citation type="submission" date="2009-01" db="EMBL/GenBank/DDBJ databases">
        <title>Complete sequence of plasmid 4 of Methylobacterium nodulans ORS 2060.</title>
        <authorList>
            <consortium name="US DOE Joint Genome Institute"/>
            <person name="Lucas S."/>
            <person name="Copeland A."/>
            <person name="Lapidus A."/>
            <person name="Glavina del Rio T."/>
            <person name="Dalin E."/>
            <person name="Tice H."/>
            <person name="Bruce D."/>
            <person name="Goodwin L."/>
            <person name="Pitluck S."/>
            <person name="Sims D."/>
            <person name="Brettin T."/>
            <person name="Detter J.C."/>
            <person name="Han C."/>
            <person name="Larimer F."/>
            <person name="Land M."/>
            <person name="Hauser L."/>
            <person name="Kyrpides N."/>
            <person name="Ivanova N."/>
            <person name="Marx C.J."/>
            <person name="Richardson P."/>
        </authorList>
    </citation>
    <scope>NUCLEOTIDE SEQUENCE [LARGE SCALE GENOMIC DNA]</scope>
    <source>
        <strain evidence="3">LMG 21967 / CNCM I-2342 / ORS 2060</strain>
        <plasmid evidence="3">Plasmid pMNOD04</plasmid>
    </source>
</reference>
<geneLocation type="plasmid" evidence="2 3">
    <name>pMNOD04</name>
</geneLocation>
<gene>
    <name evidence="2" type="ordered locus">Mnod_7682</name>
</gene>
<evidence type="ECO:0000313" key="2">
    <source>
        <dbReference type="EMBL" id="ACL63276.1"/>
    </source>
</evidence>
<organism evidence="2 3">
    <name type="scientific">Methylobacterium nodulans (strain LMG 21967 / CNCM I-2342 / ORS 2060)</name>
    <dbReference type="NCBI Taxonomy" id="460265"/>
    <lineage>
        <taxon>Bacteria</taxon>
        <taxon>Pseudomonadati</taxon>
        <taxon>Pseudomonadota</taxon>
        <taxon>Alphaproteobacteria</taxon>
        <taxon>Hyphomicrobiales</taxon>
        <taxon>Methylobacteriaceae</taxon>
        <taxon>Methylobacterium</taxon>
    </lineage>
</organism>
<dbReference type="HOGENOM" id="CLU_3081709_0_0_5"/>
<proteinExistence type="predicted"/>
<dbReference type="Proteomes" id="UP000008207">
    <property type="component" value="Plasmid pMNOD04"/>
</dbReference>
<dbReference type="KEGG" id="mno:Mnod_7682"/>